<comment type="caution">
    <text evidence="2">The sequence shown here is derived from an EMBL/GenBank/DDBJ whole genome shotgun (WGS) entry which is preliminary data.</text>
</comment>
<gene>
    <name evidence="2" type="ORF">IPF40_03440</name>
</gene>
<protein>
    <submittedName>
        <fullName evidence="2">Uncharacterized protein</fullName>
    </submittedName>
</protein>
<evidence type="ECO:0000313" key="2">
    <source>
        <dbReference type="EMBL" id="MBK6300128.1"/>
    </source>
</evidence>
<keyword evidence="1" id="KW-0812">Transmembrane</keyword>
<feature type="transmembrane region" description="Helical" evidence="1">
    <location>
        <begin position="6"/>
        <end position="25"/>
    </location>
</feature>
<evidence type="ECO:0000256" key="1">
    <source>
        <dbReference type="SAM" id="Phobius"/>
    </source>
</evidence>
<dbReference type="AlphaFoldDB" id="A0A934X4F9"/>
<dbReference type="EMBL" id="JADIXZ010000003">
    <property type="protein sequence ID" value="MBK6300128.1"/>
    <property type="molecule type" value="Genomic_DNA"/>
</dbReference>
<evidence type="ECO:0000313" key="3">
    <source>
        <dbReference type="Proteomes" id="UP000718281"/>
    </source>
</evidence>
<sequence>MDIGTFYSLFSATCFTLVGLWWNVVERRSGWAADPRRRRLAGGIYVTFLLPGLMGLLAQVSPATPLMWRSTFAVVALIGVVTTVRLIGIERAFTLPGPFTRNRWVVAVLYLAVLVLGAFPTVAAPLGAAPIQVAAVLLISLVVVGHGLTWEFMTDSSDASAD</sequence>
<feature type="transmembrane region" description="Helical" evidence="1">
    <location>
        <begin position="104"/>
        <end position="123"/>
    </location>
</feature>
<keyword evidence="1" id="KW-0472">Membrane</keyword>
<feature type="transmembrane region" description="Helical" evidence="1">
    <location>
        <begin position="66"/>
        <end position="84"/>
    </location>
</feature>
<feature type="transmembrane region" description="Helical" evidence="1">
    <location>
        <begin position="129"/>
        <end position="148"/>
    </location>
</feature>
<accession>A0A934X4F9</accession>
<reference evidence="2 3" key="1">
    <citation type="submission" date="2020-10" db="EMBL/GenBank/DDBJ databases">
        <title>Connecting structure to function with the recovery of over 1000 high-quality activated sludge metagenome-assembled genomes encoding full-length rRNA genes using long-read sequencing.</title>
        <authorList>
            <person name="Singleton C.M."/>
            <person name="Petriglieri F."/>
            <person name="Kristensen J.M."/>
            <person name="Kirkegaard R.H."/>
            <person name="Michaelsen T.Y."/>
            <person name="Andersen M.H."/>
            <person name="Karst S.M."/>
            <person name="Dueholm M.S."/>
            <person name="Nielsen P.H."/>
            <person name="Albertsen M."/>
        </authorList>
    </citation>
    <scope>NUCLEOTIDE SEQUENCE [LARGE SCALE GENOMIC DNA]</scope>
    <source>
        <strain evidence="2">AalE_18-Q3-R2-46_BAT3C.188</strain>
    </source>
</reference>
<proteinExistence type="predicted"/>
<feature type="transmembrane region" description="Helical" evidence="1">
    <location>
        <begin position="40"/>
        <end position="60"/>
    </location>
</feature>
<dbReference type="Proteomes" id="UP000718281">
    <property type="component" value="Unassembled WGS sequence"/>
</dbReference>
<organism evidence="2 3">
    <name type="scientific">Candidatus Phosphoribacter hodrii</name>
    <dbReference type="NCBI Taxonomy" id="2953743"/>
    <lineage>
        <taxon>Bacteria</taxon>
        <taxon>Bacillati</taxon>
        <taxon>Actinomycetota</taxon>
        <taxon>Actinomycetes</taxon>
        <taxon>Micrococcales</taxon>
        <taxon>Dermatophilaceae</taxon>
        <taxon>Candidatus Phosphoribacter</taxon>
    </lineage>
</organism>
<name>A0A934X4F9_9MICO</name>
<keyword evidence="1" id="KW-1133">Transmembrane helix</keyword>